<dbReference type="GO" id="GO:0005634">
    <property type="term" value="C:nucleus"/>
    <property type="evidence" value="ECO:0007669"/>
    <property type="project" value="UniProtKB-SubCell"/>
</dbReference>
<keyword evidence="9" id="KW-1185">Reference proteome</keyword>
<comment type="subcellular location">
    <subcellularLocation>
        <location evidence="1">Nucleus</location>
    </subcellularLocation>
</comment>
<organism evidence="8 9">
    <name type="scientific">Oidiodendron maius (strain Zn)</name>
    <dbReference type="NCBI Taxonomy" id="913774"/>
    <lineage>
        <taxon>Eukaryota</taxon>
        <taxon>Fungi</taxon>
        <taxon>Dikarya</taxon>
        <taxon>Ascomycota</taxon>
        <taxon>Pezizomycotina</taxon>
        <taxon>Leotiomycetes</taxon>
        <taxon>Leotiomycetes incertae sedis</taxon>
        <taxon>Myxotrichaceae</taxon>
        <taxon>Oidiodendron</taxon>
    </lineage>
</organism>
<keyword evidence="5" id="KW-0539">Nucleus</keyword>
<dbReference type="PROSITE" id="PS50066">
    <property type="entry name" value="MADS_BOX_2"/>
    <property type="match status" value="1"/>
</dbReference>
<dbReference type="SUPFAM" id="SSF55455">
    <property type="entry name" value="SRF-like"/>
    <property type="match status" value="1"/>
</dbReference>
<dbReference type="GO" id="GO:0046983">
    <property type="term" value="F:protein dimerization activity"/>
    <property type="evidence" value="ECO:0007669"/>
    <property type="project" value="InterPro"/>
</dbReference>
<dbReference type="GO" id="GO:0045944">
    <property type="term" value="P:positive regulation of transcription by RNA polymerase II"/>
    <property type="evidence" value="ECO:0007669"/>
    <property type="project" value="UniProtKB-ARBA"/>
</dbReference>
<evidence type="ECO:0000256" key="2">
    <source>
        <dbReference type="ARBA" id="ARBA00023015"/>
    </source>
</evidence>
<reference evidence="8 9" key="1">
    <citation type="submission" date="2014-04" db="EMBL/GenBank/DDBJ databases">
        <authorList>
            <consortium name="DOE Joint Genome Institute"/>
            <person name="Kuo A."/>
            <person name="Martino E."/>
            <person name="Perotto S."/>
            <person name="Kohler A."/>
            <person name="Nagy L.G."/>
            <person name="Floudas D."/>
            <person name="Copeland A."/>
            <person name="Barry K.W."/>
            <person name="Cichocki N."/>
            <person name="Veneault-Fourrey C."/>
            <person name="LaButti K."/>
            <person name="Lindquist E.A."/>
            <person name="Lipzen A."/>
            <person name="Lundell T."/>
            <person name="Morin E."/>
            <person name="Murat C."/>
            <person name="Sun H."/>
            <person name="Tunlid A."/>
            <person name="Henrissat B."/>
            <person name="Grigoriev I.V."/>
            <person name="Hibbett D.S."/>
            <person name="Martin F."/>
            <person name="Nordberg H.P."/>
            <person name="Cantor M.N."/>
            <person name="Hua S.X."/>
        </authorList>
    </citation>
    <scope>NUCLEOTIDE SEQUENCE [LARGE SCALE GENOMIC DNA]</scope>
    <source>
        <strain evidence="8 9">Zn</strain>
    </source>
</reference>
<feature type="region of interest" description="Disordered" evidence="6">
    <location>
        <begin position="214"/>
        <end position="234"/>
    </location>
</feature>
<evidence type="ECO:0000313" key="8">
    <source>
        <dbReference type="EMBL" id="KIM97367.1"/>
    </source>
</evidence>
<dbReference type="OrthoDB" id="3530863at2759"/>
<dbReference type="GO" id="GO:0003677">
    <property type="term" value="F:DNA binding"/>
    <property type="evidence" value="ECO:0007669"/>
    <property type="project" value="UniProtKB-KW"/>
</dbReference>
<evidence type="ECO:0000256" key="3">
    <source>
        <dbReference type="ARBA" id="ARBA00023125"/>
    </source>
</evidence>
<keyword evidence="4" id="KW-0804">Transcription</keyword>
<name>A0A0C3D633_OIDMZ</name>
<evidence type="ECO:0000313" key="9">
    <source>
        <dbReference type="Proteomes" id="UP000054321"/>
    </source>
</evidence>
<gene>
    <name evidence="8" type="ORF">OIDMADRAFT_182694</name>
</gene>
<dbReference type="InterPro" id="IPR036879">
    <property type="entry name" value="TF_MADSbox_sf"/>
</dbReference>
<evidence type="ECO:0000256" key="5">
    <source>
        <dbReference type="ARBA" id="ARBA00023242"/>
    </source>
</evidence>
<evidence type="ECO:0000256" key="4">
    <source>
        <dbReference type="ARBA" id="ARBA00023163"/>
    </source>
</evidence>
<evidence type="ECO:0000256" key="6">
    <source>
        <dbReference type="SAM" id="MobiDB-lite"/>
    </source>
</evidence>
<evidence type="ECO:0000259" key="7">
    <source>
        <dbReference type="PROSITE" id="PS50066"/>
    </source>
</evidence>
<evidence type="ECO:0000256" key="1">
    <source>
        <dbReference type="ARBA" id="ARBA00004123"/>
    </source>
</evidence>
<keyword evidence="3" id="KW-0238">DNA-binding</keyword>
<dbReference type="HOGENOM" id="CLU_1094571_0_0_1"/>
<feature type="domain" description="MADS-box" evidence="7">
    <location>
        <begin position="14"/>
        <end position="63"/>
    </location>
</feature>
<protein>
    <recommendedName>
        <fullName evidence="7">MADS-box domain-containing protein</fullName>
    </recommendedName>
</protein>
<accession>A0A0C3D633</accession>
<dbReference type="AlphaFoldDB" id="A0A0C3D633"/>
<sequence>MPSSHVKTRGPEANERKRRQERFRKRSVSLFNKANLLAKDTDAWVALIVRDKAGQIRSFRASNDAHWPPSINDIINGQPSGSHKFVKKCFVSGECRVVEEDESLSAEGDDNGDWLDMLSAPSDSEAELDEIRSDELNNMILDTVEGPSNTALDGSAEPQTKGVTLLMDADCVRAEQGMVTEPTHDTIVVDHQASVSPHLDKPQISEHLEQVPSFPQTAQRNPTPPSMDSRPTPFAHLSISSILNPPFLGNESAL</sequence>
<dbReference type="EMBL" id="KN832882">
    <property type="protein sequence ID" value="KIM97367.1"/>
    <property type="molecule type" value="Genomic_DNA"/>
</dbReference>
<proteinExistence type="predicted"/>
<dbReference type="InterPro" id="IPR002100">
    <property type="entry name" value="TF_MADSbox"/>
</dbReference>
<keyword evidence="2" id="KW-0805">Transcription regulation</keyword>
<dbReference type="Pfam" id="PF00319">
    <property type="entry name" value="SRF-TF"/>
    <property type="match status" value="1"/>
</dbReference>
<dbReference type="InParanoid" id="A0A0C3D633"/>
<reference evidence="9" key="2">
    <citation type="submission" date="2015-01" db="EMBL/GenBank/DDBJ databases">
        <title>Evolutionary Origins and Diversification of the Mycorrhizal Mutualists.</title>
        <authorList>
            <consortium name="DOE Joint Genome Institute"/>
            <consortium name="Mycorrhizal Genomics Consortium"/>
            <person name="Kohler A."/>
            <person name="Kuo A."/>
            <person name="Nagy L.G."/>
            <person name="Floudas D."/>
            <person name="Copeland A."/>
            <person name="Barry K.W."/>
            <person name="Cichocki N."/>
            <person name="Veneault-Fourrey C."/>
            <person name="LaButti K."/>
            <person name="Lindquist E.A."/>
            <person name="Lipzen A."/>
            <person name="Lundell T."/>
            <person name="Morin E."/>
            <person name="Murat C."/>
            <person name="Riley R."/>
            <person name="Ohm R."/>
            <person name="Sun H."/>
            <person name="Tunlid A."/>
            <person name="Henrissat B."/>
            <person name="Grigoriev I.V."/>
            <person name="Hibbett D.S."/>
            <person name="Martin F."/>
        </authorList>
    </citation>
    <scope>NUCLEOTIDE SEQUENCE [LARGE SCALE GENOMIC DNA]</scope>
    <source>
        <strain evidence="9">Zn</strain>
    </source>
</reference>
<feature type="region of interest" description="Disordered" evidence="6">
    <location>
        <begin position="1"/>
        <end position="21"/>
    </location>
</feature>
<dbReference type="Proteomes" id="UP000054321">
    <property type="component" value="Unassembled WGS sequence"/>
</dbReference>